<gene>
    <name evidence="1" type="ORF">D6D13_08792</name>
</gene>
<accession>A0A4S9C5B0</accession>
<reference evidence="1" key="1">
    <citation type="submission" date="2018-10" db="EMBL/GenBank/DDBJ databases">
        <title>Fifty Aureobasidium pullulans genomes reveal a recombining polyextremotolerant generalist.</title>
        <authorList>
            <person name="Gostincar C."/>
            <person name="Turk M."/>
            <person name="Zajc J."/>
            <person name="Gunde-Cimerman N."/>
        </authorList>
    </citation>
    <scope>NUCLEOTIDE SEQUENCE [LARGE SCALE GENOMIC DNA]</scope>
    <source>
        <strain evidence="1">EXF-10085</strain>
    </source>
</reference>
<organism evidence="1">
    <name type="scientific">Aureobasidium pullulans</name>
    <name type="common">Black yeast</name>
    <name type="synonym">Pullularia pullulans</name>
    <dbReference type="NCBI Taxonomy" id="5580"/>
    <lineage>
        <taxon>Eukaryota</taxon>
        <taxon>Fungi</taxon>
        <taxon>Dikarya</taxon>
        <taxon>Ascomycota</taxon>
        <taxon>Pezizomycotina</taxon>
        <taxon>Dothideomycetes</taxon>
        <taxon>Dothideomycetidae</taxon>
        <taxon>Dothideales</taxon>
        <taxon>Saccotheciaceae</taxon>
        <taxon>Aureobasidium</taxon>
    </lineage>
</organism>
<comment type="caution">
    <text evidence="1">The sequence shown here is derived from an EMBL/GenBank/DDBJ whole genome shotgun (WGS) entry which is preliminary data.</text>
</comment>
<dbReference type="EMBL" id="QZAS01000046">
    <property type="protein sequence ID" value="THX01595.1"/>
    <property type="molecule type" value="Genomic_DNA"/>
</dbReference>
<proteinExistence type="predicted"/>
<name>A0A4S9C5B0_AURPU</name>
<protein>
    <submittedName>
        <fullName evidence="1">Uncharacterized protein</fullName>
    </submittedName>
</protein>
<dbReference type="AlphaFoldDB" id="A0A4S9C5B0"/>
<sequence>MAYKITVEKCEAEIPGGHWIHTPGTNLDSGIYALAIGLACDTSETVPRHLRWEDESPESHNYRKLTKILRVLERQWTFPQLKEGEILDTNVLVQILKNWDTLMKGRSVIWFEKDHNLSGETSESGTKKIILRALGDTRWAVFTNFIKPLYNIETAEETPSWTTIQPNTEEQEGTAIDNLKRLARVFDGGAVALEPPIETLMTTTYRVDQATELVQATIKGIDHVKGLLTTSLKHLDITRQQLQIHESEQNPFTTSSSAVLLVNTITLHSLSCGKNNYAGSLLESSKLIPLVQLLSASSIMAWFRATSRNVMNLFAKRPTPPASPILYGTPKYQDLATRVSTLEQKDQANGLRAKLGGGIALGLDIIYTPQPEGSIARVVVIAAEAHFKQMGRRGRE</sequence>
<evidence type="ECO:0000313" key="1">
    <source>
        <dbReference type="EMBL" id="THX01595.1"/>
    </source>
</evidence>